<dbReference type="InterPro" id="IPR024932">
    <property type="entry name" value="ApbE"/>
</dbReference>
<dbReference type="Proteomes" id="UP000198552">
    <property type="component" value="Unassembled WGS sequence"/>
</dbReference>
<evidence type="ECO:0000256" key="6">
    <source>
        <dbReference type="ARBA" id="ARBA00022827"/>
    </source>
</evidence>
<keyword evidence="5 10" id="KW-0479">Metal-binding</keyword>
<dbReference type="EMBL" id="FNHP01000006">
    <property type="protein sequence ID" value="SDM45164.1"/>
    <property type="molecule type" value="Genomic_DNA"/>
</dbReference>
<reference evidence="13" key="1">
    <citation type="submission" date="2016-10" db="EMBL/GenBank/DDBJ databases">
        <authorList>
            <person name="Varghese N."/>
            <person name="Submissions S."/>
        </authorList>
    </citation>
    <scope>NUCLEOTIDE SEQUENCE [LARGE SCALE GENOMIC DNA]</scope>
    <source>
        <strain evidence="13">EPL6</strain>
    </source>
</reference>
<keyword evidence="3 10" id="KW-0285">Flavoprotein</keyword>
<keyword evidence="13" id="KW-1185">Reference proteome</keyword>
<keyword evidence="7 10" id="KW-0460">Magnesium</keyword>
<dbReference type="PANTHER" id="PTHR30040">
    <property type="entry name" value="THIAMINE BIOSYNTHESIS LIPOPROTEIN APBE"/>
    <property type="match status" value="1"/>
</dbReference>
<evidence type="ECO:0000256" key="10">
    <source>
        <dbReference type="PIRNR" id="PIRNR006268"/>
    </source>
</evidence>
<evidence type="ECO:0000256" key="3">
    <source>
        <dbReference type="ARBA" id="ARBA00022630"/>
    </source>
</evidence>
<name>A0A1G9TC23_9BURK</name>
<keyword evidence="6 10" id="KW-0274">FAD</keyword>
<evidence type="ECO:0000313" key="13">
    <source>
        <dbReference type="Proteomes" id="UP000198552"/>
    </source>
</evidence>
<dbReference type="PANTHER" id="PTHR30040:SF2">
    <property type="entry name" value="FAD:PROTEIN FMN TRANSFERASE"/>
    <property type="match status" value="1"/>
</dbReference>
<evidence type="ECO:0000256" key="2">
    <source>
        <dbReference type="ARBA" id="ARBA00016337"/>
    </source>
</evidence>
<feature type="binding site" evidence="11">
    <location>
        <position position="308"/>
    </location>
    <ligand>
        <name>Mg(2+)</name>
        <dbReference type="ChEBI" id="CHEBI:18420"/>
    </ligand>
</feature>
<dbReference type="InterPro" id="IPR006311">
    <property type="entry name" value="TAT_signal"/>
</dbReference>
<dbReference type="AlphaFoldDB" id="A0A1G9TC23"/>
<dbReference type="InterPro" id="IPR003374">
    <property type="entry name" value="ApbE-like_sf"/>
</dbReference>
<organism evidence="12 13">
    <name type="scientific">Oryzisolibacter propanilivorax</name>
    <dbReference type="NCBI Taxonomy" id="1527607"/>
    <lineage>
        <taxon>Bacteria</taxon>
        <taxon>Pseudomonadati</taxon>
        <taxon>Pseudomonadota</taxon>
        <taxon>Betaproteobacteria</taxon>
        <taxon>Burkholderiales</taxon>
        <taxon>Comamonadaceae</taxon>
        <taxon>Oryzisolibacter</taxon>
    </lineage>
</organism>
<evidence type="ECO:0000256" key="9">
    <source>
        <dbReference type="ARBA" id="ARBA00048540"/>
    </source>
</evidence>
<evidence type="ECO:0000256" key="8">
    <source>
        <dbReference type="ARBA" id="ARBA00031306"/>
    </source>
</evidence>
<proteinExistence type="inferred from homology"/>
<keyword evidence="4 10" id="KW-0808">Transferase</keyword>
<dbReference type="Pfam" id="PF02424">
    <property type="entry name" value="ApbE"/>
    <property type="match status" value="1"/>
</dbReference>
<dbReference type="Gene3D" id="3.10.520.10">
    <property type="entry name" value="ApbE-like domains"/>
    <property type="match status" value="1"/>
</dbReference>
<dbReference type="PIRSF" id="PIRSF006268">
    <property type="entry name" value="ApbE"/>
    <property type="match status" value="1"/>
</dbReference>
<evidence type="ECO:0000256" key="11">
    <source>
        <dbReference type="PIRSR" id="PIRSR006268-2"/>
    </source>
</evidence>
<evidence type="ECO:0000313" key="12">
    <source>
        <dbReference type="EMBL" id="SDM45164.1"/>
    </source>
</evidence>
<dbReference type="GO" id="GO:0016740">
    <property type="term" value="F:transferase activity"/>
    <property type="evidence" value="ECO:0007669"/>
    <property type="project" value="UniProtKB-UniRule"/>
</dbReference>
<sequence length="353" mass="36864">MNQVQMVPQSSGRWSRRRFAMAVPLLAGVPAVAGAALAAPADLARASRVLMGTRVDMAVPLAGGLSARQADAAMQRAFAEMQRLEALMSRYLPGSDVARLDAAAGGAAVAVAPEVLAVLRQAQRLHRDSGGAFDATVGALDGWHFESGRHAVPAPRDITRALALVDGSALTLDESQGTAQLRRHGMRLDLGGVAKLPILQAGLQVLECQGIEHALVNGGGDVLVLGNRHGQPWRVGVRNPAAPGQLLGVLPVQGRVVVASSGDYERAFVHQGRHLHHVLDPRTGWPTQGVHGVALLARSVDEVNGWGTALMVQGLGGVQAFGARRPEVGVLAVAADGTRWMSGPMGRRLQAAA</sequence>
<accession>A0A1G9TC23</accession>
<dbReference type="SUPFAM" id="SSF143631">
    <property type="entry name" value="ApbE-like"/>
    <property type="match status" value="1"/>
</dbReference>
<protein>
    <recommendedName>
        <fullName evidence="2 10">FAD:protein FMN transferase</fullName>
        <ecNumber evidence="1 10">2.7.1.180</ecNumber>
    </recommendedName>
    <alternativeName>
        <fullName evidence="8 10">Flavin transferase</fullName>
    </alternativeName>
</protein>
<gene>
    <name evidence="12" type="ORF">SAMN05428957_10633</name>
</gene>
<dbReference type="GO" id="GO:0046872">
    <property type="term" value="F:metal ion binding"/>
    <property type="evidence" value="ECO:0007669"/>
    <property type="project" value="UniProtKB-UniRule"/>
</dbReference>
<dbReference type="PROSITE" id="PS51318">
    <property type="entry name" value="TAT"/>
    <property type="match status" value="1"/>
</dbReference>
<dbReference type="EC" id="2.7.1.180" evidence="1 10"/>
<feature type="binding site" evidence="11">
    <location>
        <position position="192"/>
    </location>
    <ligand>
        <name>Mg(2+)</name>
        <dbReference type="ChEBI" id="CHEBI:18420"/>
    </ligand>
</feature>
<comment type="catalytic activity">
    <reaction evidence="9 10">
        <text>L-threonyl-[protein] + FAD = FMN-L-threonyl-[protein] + AMP + H(+)</text>
        <dbReference type="Rhea" id="RHEA:36847"/>
        <dbReference type="Rhea" id="RHEA-COMP:11060"/>
        <dbReference type="Rhea" id="RHEA-COMP:11061"/>
        <dbReference type="ChEBI" id="CHEBI:15378"/>
        <dbReference type="ChEBI" id="CHEBI:30013"/>
        <dbReference type="ChEBI" id="CHEBI:57692"/>
        <dbReference type="ChEBI" id="CHEBI:74257"/>
        <dbReference type="ChEBI" id="CHEBI:456215"/>
        <dbReference type="EC" id="2.7.1.180"/>
    </reaction>
</comment>
<evidence type="ECO:0000256" key="7">
    <source>
        <dbReference type="ARBA" id="ARBA00022842"/>
    </source>
</evidence>
<evidence type="ECO:0000256" key="4">
    <source>
        <dbReference type="ARBA" id="ARBA00022679"/>
    </source>
</evidence>
<dbReference type="STRING" id="1527607.SAMN05428957_10633"/>
<comment type="similarity">
    <text evidence="10">Belongs to the ApbE family.</text>
</comment>
<comment type="cofactor">
    <cofactor evidence="11">
        <name>Mg(2+)</name>
        <dbReference type="ChEBI" id="CHEBI:18420"/>
    </cofactor>
    <cofactor evidence="11">
        <name>Mn(2+)</name>
        <dbReference type="ChEBI" id="CHEBI:29035"/>
    </cofactor>
    <text evidence="11">Magnesium. Can also use manganese.</text>
</comment>
<keyword evidence="12" id="KW-0449">Lipoprotein</keyword>
<dbReference type="RefSeq" id="WP_091569980.1">
    <property type="nucleotide sequence ID" value="NZ_FNHP01000006.1"/>
</dbReference>
<evidence type="ECO:0000256" key="1">
    <source>
        <dbReference type="ARBA" id="ARBA00011955"/>
    </source>
</evidence>
<evidence type="ECO:0000256" key="5">
    <source>
        <dbReference type="ARBA" id="ARBA00022723"/>
    </source>
</evidence>
<dbReference type="OrthoDB" id="9778595at2"/>